<comment type="caution">
    <text evidence="2">The sequence shown here is derived from an EMBL/GenBank/DDBJ whole genome shotgun (WGS) entry which is preliminary data.</text>
</comment>
<protein>
    <submittedName>
        <fullName evidence="2">Uncharacterized protein</fullName>
    </submittedName>
</protein>
<feature type="compositionally biased region" description="Polar residues" evidence="1">
    <location>
        <begin position="813"/>
        <end position="825"/>
    </location>
</feature>
<feature type="region of interest" description="Disordered" evidence="1">
    <location>
        <begin position="258"/>
        <end position="302"/>
    </location>
</feature>
<proteinExistence type="predicted"/>
<feature type="compositionally biased region" description="Low complexity" evidence="1">
    <location>
        <begin position="938"/>
        <end position="958"/>
    </location>
</feature>
<evidence type="ECO:0000313" key="3">
    <source>
        <dbReference type="Proteomes" id="UP000192596"/>
    </source>
</evidence>
<dbReference type="EMBL" id="NAJO01000008">
    <property type="protein sequence ID" value="OQO10382.1"/>
    <property type="molecule type" value="Genomic_DNA"/>
</dbReference>
<organism evidence="2 3">
    <name type="scientific">Cryoendolithus antarcticus</name>
    <dbReference type="NCBI Taxonomy" id="1507870"/>
    <lineage>
        <taxon>Eukaryota</taxon>
        <taxon>Fungi</taxon>
        <taxon>Dikarya</taxon>
        <taxon>Ascomycota</taxon>
        <taxon>Pezizomycotina</taxon>
        <taxon>Dothideomycetes</taxon>
        <taxon>Dothideomycetidae</taxon>
        <taxon>Cladosporiales</taxon>
        <taxon>Cladosporiaceae</taxon>
        <taxon>Cryoendolithus</taxon>
    </lineage>
</organism>
<feature type="region of interest" description="Disordered" evidence="1">
    <location>
        <begin position="506"/>
        <end position="976"/>
    </location>
</feature>
<feature type="compositionally biased region" description="Polar residues" evidence="1">
    <location>
        <begin position="779"/>
        <end position="793"/>
    </location>
</feature>
<feature type="compositionally biased region" description="Polar residues" evidence="1">
    <location>
        <begin position="866"/>
        <end position="879"/>
    </location>
</feature>
<dbReference type="AlphaFoldDB" id="A0A1V8TGN9"/>
<feature type="compositionally biased region" description="Low complexity" evidence="1">
    <location>
        <begin position="723"/>
        <end position="742"/>
    </location>
</feature>
<reference evidence="3" key="1">
    <citation type="submission" date="2017-03" db="EMBL/GenBank/DDBJ databases">
        <title>Genomes of endolithic fungi from Antarctica.</title>
        <authorList>
            <person name="Coleine C."/>
            <person name="Masonjones S."/>
            <person name="Stajich J.E."/>
        </authorList>
    </citation>
    <scope>NUCLEOTIDE SEQUENCE [LARGE SCALE GENOMIC DNA]</scope>
    <source>
        <strain evidence="3">CCFEE 5527</strain>
    </source>
</reference>
<feature type="compositionally biased region" description="Low complexity" evidence="1">
    <location>
        <begin position="850"/>
        <end position="861"/>
    </location>
</feature>
<evidence type="ECO:0000256" key="1">
    <source>
        <dbReference type="SAM" id="MobiDB-lite"/>
    </source>
</evidence>
<sequence>MPLPAPRLAANDGTHQKDAYKRSVNRINKAITPNHSHLAAGTWAAMALVTRGYYTKDPGSTLARNVVELQYIIAYVAQQHSMSLKKRVNAINFPAAAATEGYHACLVTLWDEVMQELAGAQKNVNYTNQFADPEAGGTWMGAGVPAQQMAPPTGMAAASNFAPPPVVYNAAMIATAHNQLGPKFYPAWLSIPEAKRRQAAKKNSGVVGQLTRESIRWTCASAKAPAFLADLIKASLDPKRIDEFLEAVKTSGVTYAADPADDLNAKTSPAGDDDDEGAVHVKSEGEGDDETASAPPSQPITPDQLWDLLNNMSEDGQLRFRELAALQTAESSVVTVDDIVKAYKDLQEESEQAEVVHRLELEQITGDWFIEMYKLMHKDAKKRIHKDIVAMQPPAAASQSAAAQPATDQSVPVQPPGPQTLVADAGRLVASWKASPVADRSNANTILAKLGPMLAGLCDQRGWGEVFGCVQRMLPNPRVENELNTAYLAPLRIYLAKLQTAFENAQQSANPATQPASHSGAQTATTASNAHSLSGPPTSAPKVSEPKESAPPTASISGPTPGPIAPAGDKGGSTAKQAIVTDRKTETSKPETSPDAAESSAPGGAPKPAKTPETAPDTTMEDAKPTATLPKTDSVPAGETSTSSAKPAITSSDNAPTANKNETSPDSAMEDAKPAADLPETDSVPTHETSTYSVEPAITASGDASTANTNDTPPGSPMEDVQPTIASPSPAISSSGAASEISNTQITPPDAIMTDAEPANESETPGAVIKTETAAVDTVTKSAKSSDLTSAADQSKAAPRTSKTPEFPILKSTADNTSSLKSQPQPKTPAKPDQSNVDTMAAQFMAQTFSSPLSQQSPGSGMRRTLLTTPASSALQSAIATPLPATATPVAPGSADTATPSSTPAREAAAKRKALGFPQASPDSPLPPTKQMKTELVASSPLTAQPSPSPQAQPTIASTGFNPTMQQTPTPIVPSSFDPVAQLLASQQATATGIDRTSKSSTPQQTAANLLPGINLAAQSTATPLPGLAFGTPFTPAQQASYGNHPPTHSTDREATPAADDSDDDMYEPQDTVKLEPPSRSPSVGAIGAENEDDDEYEPELF</sequence>
<dbReference type="Proteomes" id="UP000192596">
    <property type="component" value="Unassembled WGS sequence"/>
</dbReference>
<dbReference type="STRING" id="1507870.A0A1V8TGN9"/>
<feature type="compositionally biased region" description="Polar residues" evidence="1">
    <location>
        <begin position="506"/>
        <end position="537"/>
    </location>
</feature>
<gene>
    <name evidence="2" type="ORF">B0A48_03678</name>
</gene>
<feature type="region of interest" description="Disordered" evidence="1">
    <location>
        <begin position="1023"/>
        <end position="1102"/>
    </location>
</feature>
<keyword evidence="3" id="KW-1185">Reference proteome</keyword>
<name>A0A1V8TGN9_9PEZI</name>
<feature type="compositionally biased region" description="Polar residues" evidence="1">
    <location>
        <begin position="639"/>
        <end position="666"/>
    </location>
</feature>
<feature type="compositionally biased region" description="Low complexity" evidence="1">
    <location>
        <begin position="880"/>
        <end position="892"/>
    </location>
</feature>
<accession>A0A1V8TGN9</accession>
<feature type="region of interest" description="Disordered" evidence="1">
    <location>
        <begin position="987"/>
        <end position="1006"/>
    </location>
</feature>
<feature type="compositionally biased region" description="Polar residues" evidence="1">
    <location>
        <begin position="702"/>
        <end position="713"/>
    </location>
</feature>
<evidence type="ECO:0000313" key="2">
    <source>
        <dbReference type="EMBL" id="OQO10382.1"/>
    </source>
</evidence>
<feature type="compositionally biased region" description="Acidic residues" evidence="1">
    <location>
        <begin position="1090"/>
        <end position="1102"/>
    </location>
</feature>
<feature type="compositionally biased region" description="Polar residues" evidence="1">
    <location>
        <begin position="683"/>
        <end position="693"/>
    </location>
</feature>
<feature type="compositionally biased region" description="Low complexity" evidence="1">
    <location>
        <begin position="594"/>
        <end position="618"/>
    </location>
</feature>
<feature type="compositionally biased region" description="Polar residues" evidence="1">
    <location>
        <begin position="959"/>
        <end position="970"/>
    </location>
</feature>
<dbReference type="InParanoid" id="A0A1V8TGN9"/>